<protein>
    <recommendedName>
        <fullName evidence="4">Transmembrane protein</fullName>
    </recommendedName>
</protein>
<name>A0A396JRA6_MEDTR</name>
<dbReference type="EMBL" id="PSQE01000001">
    <property type="protein sequence ID" value="RHN79271.1"/>
    <property type="molecule type" value="Genomic_DNA"/>
</dbReference>
<keyword evidence="1" id="KW-0472">Membrane</keyword>
<dbReference type="Gramene" id="rna3039">
    <property type="protein sequence ID" value="RHN79271.1"/>
    <property type="gene ID" value="gene3039"/>
</dbReference>
<evidence type="ECO:0000256" key="1">
    <source>
        <dbReference type="SAM" id="Phobius"/>
    </source>
</evidence>
<dbReference type="Proteomes" id="UP000265566">
    <property type="component" value="Chromosome 1"/>
</dbReference>
<evidence type="ECO:0008006" key="4">
    <source>
        <dbReference type="Google" id="ProtNLM"/>
    </source>
</evidence>
<accession>A0A396JRA6</accession>
<gene>
    <name evidence="2" type="ORF">MtrunA17_Chr1g0175491</name>
</gene>
<feature type="transmembrane region" description="Helical" evidence="1">
    <location>
        <begin position="21"/>
        <end position="38"/>
    </location>
</feature>
<dbReference type="AlphaFoldDB" id="A0A396JRA6"/>
<sequence length="78" mass="9354">MGHALNNLSFLSVRETKRWKVHIFRNFPYLCFTSWLIPWKQTGPKWSSTWKPPLENKASLWSFMYQICIGLYLPILVH</sequence>
<keyword evidence="1" id="KW-1133">Transmembrane helix</keyword>
<feature type="transmembrane region" description="Helical" evidence="1">
    <location>
        <begin position="58"/>
        <end position="77"/>
    </location>
</feature>
<keyword evidence="1" id="KW-0812">Transmembrane</keyword>
<comment type="caution">
    <text evidence="2">The sequence shown here is derived from an EMBL/GenBank/DDBJ whole genome shotgun (WGS) entry which is preliminary data.</text>
</comment>
<evidence type="ECO:0000313" key="2">
    <source>
        <dbReference type="EMBL" id="RHN79271.1"/>
    </source>
</evidence>
<evidence type="ECO:0000313" key="3">
    <source>
        <dbReference type="Proteomes" id="UP000265566"/>
    </source>
</evidence>
<organism evidence="2 3">
    <name type="scientific">Medicago truncatula</name>
    <name type="common">Barrel medic</name>
    <name type="synonym">Medicago tribuloides</name>
    <dbReference type="NCBI Taxonomy" id="3880"/>
    <lineage>
        <taxon>Eukaryota</taxon>
        <taxon>Viridiplantae</taxon>
        <taxon>Streptophyta</taxon>
        <taxon>Embryophyta</taxon>
        <taxon>Tracheophyta</taxon>
        <taxon>Spermatophyta</taxon>
        <taxon>Magnoliopsida</taxon>
        <taxon>eudicotyledons</taxon>
        <taxon>Gunneridae</taxon>
        <taxon>Pentapetalae</taxon>
        <taxon>rosids</taxon>
        <taxon>fabids</taxon>
        <taxon>Fabales</taxon>
        <taxon>Fabaceae</taxon>
        <taxon>Papilionoideae</taxon>
        <taxon>50 kb inversion clade</taxon>
        <taxon>NPAAA clade</taxon>
        <taxon>Hologalegina</taxon>
        <taxon>IRL clade</taxon>
        <taxon>Trifolieae</taxon>
        <taxon>Medicago</taxon>
    </lineage>
</organism>
<reference evidence="3" key="1">
    <citation type="journal article" date="2018" name="Nat. Plants">
        <title>Whole-genome landscape of Medicago truncatula symbiotic genes.</title>
        <authorList>
            <person name="Pecrix Y."/>
            <person name="Staton S.E."/>
            <person name="Sallet E."/>
            <person name="Lelandais-Briere C."/>
            <person name="Moreau S."/>
            <person name="Carrere S."/>
            <person name="Blein T."/>
            <person name="Jardinaud M.F."/>
            <person name="Latrasse D."/>
            <person name="Zouine M."/>
            <person name="Zahm M."/>
            <person name="Kreplak J."/>
            <person name="Mayjonade B."/>
            <person name="Satge C."/>
            <person name="Perez M."/>
            <person name="Cauet S."/>
            <person name="Marande W."/>
            <person name="Chantry-Darmon C."/>
            <person name="Lopez-Roques C."/>
            <person name="Bouchez O."/>
            <person name="Berard A."/>
            <person name="Debelle F."/>
            <person name="Munos S."/>
            <person name="Bendahmane A."/>
            <person name="Berges H."/>
            <person name="Niebel A."/>
            <person name="Buitink J."/>
            <person name="Frugier F."/>
            <person name="Benhamed M."/>
            <person name="Crespi M."/>
            <person name="Gouzy J."/>
            <person name="Gamas P."/>
        </authorList>
    </citation>
    <scope>NUCLEOTIDE SEQUENCE [LARGE SCALE GENOMIC DNA]</scope>
    <source>
        <strain evidence="3">cv. Jemalong A17</strain>
    </source>
</reference>
<proteinExistence type="predicted"/>